<dbReference type="Pfam" id="PF00172">
    <property type="entry name" value="Zn_clus"/>
    <property type="match status" value="1"/>
</dbReference>
<dbReference type="OMA" id="AYTHILP"/>
<dbReference type="SMART" id="SM00066">
    <property type="entry name" value="GAL4"/>
    <property type="match status" value="1"/>
</dbReference>
<dbReference type="EMBL" id="LYXU01000002">
    <property type="protein sequence ID" value="OBS24219.1"/>
    <property type="molecule type" value="Genomic_DNA"/>
</dbReference>
<dbReference type="AlphaFoldDB" id="A0A1B8AUK4"/>
<dbReference type="STRING" id="36050.A0A1B8AUK4"/>
<dbReference type="Gene3D" id="4.10.240.10">
    <property type="entry name" value="Zn(2)-C6 fungal-type DNA-binding domain"/>
    <property type="match status" value="1"/>
</dbReference>
<dbReference type="Pfam" id="PF11951">
    <property type="entry name" value="Fungal_trans_2"/>
    <property type="match status" value="1"/>
</dbReference>
<dbReference type="InterPro" id="IPR021858">
    <property type="entry name" value="Fun_TF"/>
</dbReference>
<protein>
    <recommendedName>
        <fullName evidence="3">Zn(2)-C6 fungal-type domain-containing protein</fullName>
    </recommendedName>
</protein>
<dbReference type="PROSITE" id="PS00463">
    <property type="entry name" value="ZN2_CY6_FUNGAL_1"/>
    <property type="match status" value="1"/>
</dbReference>
<dbReference type="CDD" id="cd00067">
    <property type="entry name" value="GAL4"/>
    <property type="match status" value="1"/>
</dbReference>
<evidence type="ECO:0000259" key="3">
    <source>
        <dbReference type="PROSITE" id="PS50048"/>
    </source>
</evidence>
<comment type="subcellular location">
    <subcellularLocation>
        <location evidence="1">Nucleus</location>
    </subcellularLocation>
</comment>
<comment type="caution">
    <text evidence="4">The sequence shown here is derived from an EMBL/GenBank/DDBJ whole genome shotgun (WGS) entry which is preliminary data.</text>
</comment>
<accession>A0A1B8AUK4</accession>
<evidence type="ECO:0000256" key="1">
    <source>
        <dbReference type="ARBA" id="ARBA00004123"/>
    </source>
</evidence>
<dbReference type="SUPFAM" id="SSF57701">
    <property type="entry name" value="Zn2/Cys6 DNA-binding domain"/>
    <property type="match status" value="1"/>
</dbReference>
<dbReference type="GO" id="GO:0005634">
    <property type="term" value="C:nucleus"/>
    <property type="evidence" value="ECO:0007669"/>
    <property type="project" value="UniProtKB-SubCell"/>
</dbReference>
<feature type="domain" description="Zn(2)-C6 fungal-type" evidence="3">
    <location>
        <begin position="15"/>
        <end position="43"/>
    </location>
</feature>
<dbReference type="PROSITE" id="PS50048">
    <property type="entry name" value="ZN2_CY6_FUNGAL_2"/>
    <property type="match status" value="1"/>
</dbReference>
<evidence type="ECO:0000313" key="4">
    <source>
        <dbReference type="EMBL" id="OBS24219.1"/>
    </source>
</evidence>
<evidence type="ECO:0000313" key="5">
    <source>
        <dbReference type="Proteomes" id="UP000091967"/>
    </source>
</evidence>
<name>A0A1B8AUK4_FUSPO</name>
<sequence length="641" mass="72520">MSHSPKAFHIKSRNGCLRCKARKIKCDEKKPTCGRCETRNLQCPGYALNVRWSKKHELRAGGFMSQESVQTWPQLQLPGDPSMLNRVTEPPIQDDGSEPWLNTPSQWDSMSSITPPHAEATDAAVVLLAPGSMESPDATWDCPDLDGMAWSDIQHTLSSPSGVLEQLSGPRSLQTDDISATQLLPSTSETPFQITTLSQLLTVDQVEEVPRPILHVPTALSEYFFSEVIPLYCVWDSKMNIMRNIAETMWQSSGALHHTIQSMAAACLSENFPHLLPVARQEHSRALVYIKNKTAVPGQKQAMTLATTFLGHTSSWINPDNLAPDMYQTSWDMLDEMITDNGSSATSFFDSTMDYWAMLLAYLTDGQNLRASRKQSPPATARQERMVEPHPYCGISNGVIKILRDIGIIIFHYRKGMSKINFMTEEHVDVFRHSLREARRLERVLLAYRPPDLSQIKDPGDPQTPLKHLELMDKAYRCTGLLQLYRVFPDLLNERYTPWDKEKILQPLPRTKSPTIEERQTWLTELALHVITILETIPFESHTRSAQPFIMVAVSSELALSSKQTPLEDGFESLDHLPFRVTKARKFLASRLSAYTHILPLQKTRAISQLINDIWAILDAGQTQVYWLDVAYEKKMGTMFG</sequence>
<dbReference type="GO" id="GO:0008270">
    <property type="term" value="F:zinc ion binding"/>
    <property type="evidence" value="ECO:0007669"/>
    <property type="project" value="InterPro"/>
</dbReference>
<organism evidence="4 5">
    <name type="scientific">Fusarium poae</name>
    <dbReference type="NCBI Taxonomy" id="36050"/>
    <lineage>
        <taxon>Eukaryota</taxon>
        <taxon>Fungi</taxon>
        <taxon>Dikarya</taxon>
        <taxon>Ascomycota</taxon>
        <taxon>Pezizomycotina</taxon>
        <taxon>Sordariomycetes</taxon>
        <taxon>Hypocreomycetidae</taxon>
        <taxon>Hypocreales</taxon>
        <taxon>Nectriaceae</taxon>
        <taxon>Fusarium</taxon>
    </lineage>
</organism>
<dbReference type="PANTHER" id="PTHR37534">
    <property type="entry name" value="TRANSCRIPTIONAL ACTIVATOR PROTEIN UGA3"/>
    <property type="match status" value="1"/>
</dbReference>
<gene>
    <name evidence="4" type="ORF">FPOA_04766</name>
</gene>
<keyword evidence="5" id="KW-1185">Reference proteome</keyword>
<dbReference type="InterPro" id="IPR001138">
    <property type="entry name" value="Zn2Cys6_DnaBD"/>
</dbReference>
<dbReference type="GO" id="GO:0045944">
    <property type="term" value="P:positive regulation of transcription by RNA polymerase II"/>
    <property type="evidence" value="ECO:0007669"/>
    <property type="project" value="TreeGrafter"/>
</dbReference>
<reference evidence="4 5" key="1">
    <citation type="submission" date="2016-06" db="EMBL/GenBank/DDBJ databases">
        <title>Living apart together: crosstalk between the core and supernumerary genomes in a fungal plant pathogen.</title>
        <authorList>
            <person name="Vanheule A."/>
            <person name="Audenaert K."/>
            <person name="Warris S."/>
            <person name="Van De Geest H."/>
            <person name="Schijlen E."/>
            <person name="Hofte M."/>
            <person name="De Saeger S."/>
            <person name="Haesaert G."/>
            <person name="Waalwijk C."/>
            <person name="Van Der Lee T."/>
        </authorList>
    </citation>
    <scope>NUCLEOTIDE SEQUENCE [LARGE SCALE GENOMIC DNA]</scope>
    <source>
        <strain evidence="4 5">2516</strain>
    </source>
</reference>
<dbReference type="GO" id="GO:0000976">
    <property type="term" value="F:transcription cis-regulatory region binding"/>
    <property type="evidence" value="ECO:0007669"/>
    <property type="project" value="TreeGrafter"/>
</dbReference>
<evidence type="ECO:0000256" key="2">
    <source>
        <dbReference type="ARBA" id="ARBA00023242"/>
    </source>
</evidence>
<dbReference type="InterPro" id="IPR036864">
    <property type="entry name" value="Zn2-C6_fun-type_DNA-bd_sf"/>
</dbReference>
<keyword evidence="2" id="KW-0539">Nucleus</keyword>
<dbReference type="PANTHER" id="PTHR37534:SF11">
    <property type="entry name" value="ZN(II)2CYS6 TRANSCRIPTION FACTOR (EUROFUNG)"/>
    <property type="match status" value="1"/>
</dbReference>
<dbReference type="Proteomes" id="UP000091967">
    <property type="component" value="Unassembled WGS sequence"/>
</dbReference>
<dbReference type="GO" id="GO:0000981">
    <property type="term" value="F:DNA-binding transcription factor activity, RNA polymerase II-specific"/>
    <property type="evidence" value="ECO:0007669"/>
    <property type="project" value="InterPro"/>
</dbReference>
<proteinExistence type="predicted"/>